<feature type="domain" description="Cation-transporting P-type ATPase N-terminal" evidence="1">
    <location>
        <begin position="5"/>
        <end position="41"/>
    </location>
</feature>
<protein>
    <submittedName>
        <fullName evidence="2">Cation_ATPase_N domain-containing protein</fullName>
    </submittedName>
</protein>
<proteinExistence type="predicted"/>
<name>A0A182VCJ7_ANOME</name>
<evidence type="ECO:0000313" key="2">
    <source>
        <dbReference type="EnsemblMetazoa" id="AMEM012657-PA"/>
    </source>
</evidence>
<accession>A0A182VCJ7</accession>
<dbReference type="SUPFAM" id="SSF81665">
    <property type="entry name" value="Calcium ATPase, transmembrane domain M"/>
    <property type="match status" value="1"/>
</dbReference>
<reference evidence="2" key="1">
    <citation type="submission" date="2020-05" db="UniProtKB">
        <authorList>
            <consortium name="EnsemblMetazoa"/>
        </authorList>
    </citation>
    <scope>IDENTIFICATION</scope>
    <source>
        <strain evidence="2">MAF</strain>
    </source>
</reference>
<dbReference type="STRING" id="30066.A0A182VCJ7"/>
<keyword evidence="3" id="KW-1185">Reference proteome</keyword>
<dbReference type="InterPro" id="IPR023298">
    <property type="entry name" value="ATPase_P-typ_TM_dom_sf"/>
</dbReference>
<dbReference type="VEuPathDB" id="VectorBase:AMEM21_001203"/>
<dbReference type="Pfam" id="PF00690">
    <property type="entry name" value="Cation_ATPase_N"/>
    <property type="match status" value="1"/>
</dbReference>
<evidence type="ECO:0000259" key="1">
    <source>
        <dbReference type="Pfam" id="PF00690"/>
    </source>
</evidence>
<dbReference type="Proteomes" id="UP000075903">
    <property type="component" value="Unassembled WGS sequence"/>
</dbReference>
<dbReference type="EnsemblMetazoa" id="AMEM012657-RA">
    <property type="protein sequence ID" value="AMEM012657-PA"/>
    <property type="gene ID" value="AMEM012657"/>
</dbReference>
<dbReference type="AlphaFoldDB" id="A0A182VCJ7"/>
<sequence length="132" mass="15095">MEDGHSKTVDEVLSHFRVDPERGLSLDQVKEYQKKYGPNAYAGLSLMAVTNQRQQHHHDDCVILLLLLLLATLGGKWCDALCGAVTGADRWYIATTRSLEIEHVYRLWRVLGIENRSESERAAPYHLNDQYN</sequence>
<evidence type="ECO:0000313" key="3">
    <source>
        <dbReference type="Proteomes" id="UP000075903"/>
    </source>
</evidence>
<organism evidence="2 3">
    <name type="scientific">Anopheles merus</name>
    <name type="common">Mosquito</name>
    <dbReference type="NCBI Taxonomy" id="30066"/>
    <lineage>
        <taxon>Eukaryota</taxon>
        <taxon>Metazoa</taxon>
        <taxon>Ecdysozoa</taxon>
        <taxon>Arthropoda</taxon>
        <taxon>Hexapoda</taxon>
        <taxon>Insecta</taxon>
        <taxon>Pterygota</taxon>
        <taxon>Neoptera</taxon>
        <taxon>Endopterygota</taxon>
        <taxon>Diptera</taxon>
        <taxon>Nematocera</taxon>
        <taxon>Culicoidea</taxon>
        <taxon>Culicidae</taxon>
        <taxon>Anophelinae</taxon>
        <taxon>Anopheles</taxon>
    </lineage>
</organism>
<dbReference type="VEuPathDB" id="VectorBase:AMEM012657"/>
<dbReference type="InterPro" id="IPR004014">
    <property type="entry name" value="ATPase_P-typ_cation-transptr_N"/>
</dbReference>